<gene>
    <name evidence="1" type="ORF">HAX54_002788</name>
</gene>
<evidence type="ECO:0000313" key="1">
    <source>
        <dbReference type="EMBL" id="MCD7466246.1"/>
    </source>
</evidence>
<comment type="caution">
    <text evidence="1">The sequence shown here is derived from an EMBL/GenBank/DDBJ whole genome shotgun (WGS) entry which is preliminary data.</text>
</comment>
<dbReference type="EMBL" id="JACEIK010001125">
    <property type="protein sequence ID" value="MCD7466246.1"/>
    <property type="molecule type" value="Genomic_DNA"/>
</dbReference>
<sequence>MSSFLYFYFDIIQNSKGNAPNTNAATQNLLDDEAHRIAHILFELARMEEYYASYKEKRSIHVENKFEVESFRNVFPDIYY</sequence>
<dbReference type="Proteomes" id="UP000823775">
    <property type="component" value="Unassembled WGS sequence"/>
</dbReference>
<keyword evidence="2" id="KW-1185">Reference proteome</keyword>
<organism evidence="1 2">
    <name type="scientific">Datura stramonium</name>
    <name type="common">Jimsonweed</name>
    <name type="synonym">Common thornapple</name>
    <dbReference type="NCBI Taxonomy" id="4076"/>
    <lineage>
        <taxon>Eukaryota</taxon>
        <taxon>Viridiplantae</taxon>
        <taxon>Streptophyta</taxon>
        <taxon>Embryophyta</taxon>
        <taxon>Tracheophyta</taxon>
        <taxon>Spermatophyta</taxon>
        <taxon>Magnoliopsida</taxon>
        <taxon>eudicotyledons</taxon>
        <taxon>Gunneridae</taxon>
        <taxon>Pentapetalae</taxon>
        <taxon>asterids</taxon>
        <taxon>lamiids</taxon>
        <taxon>Solanales</taxon>
        <taxon>Solanaceae</taxon>
        <taxon>Solanoideae</taxon>
        <taxon>Datureae</taxon>
        <taxon>Datura</taxon>
    </lineage>
</organism>
<proteinExistence type="predicted"/>
<evidence type="ECO:0000313" key="2">
    <source>
        <dbReference type="Proteomes" id="UP000823775"/>
    </source>
</evidence>
<protein>
    <submittedName>
        <fullName evidence="1">Uncharacterized protein</fullName>
    </submittedName>
</protein>
<name>A0ABS8T5W8_DATST</name>
<reference evidence="1 2" key="1">
    <citation type="journal article" date="2021" name="BMC Genomics">
        <title>Datura genome reveals duplications of psychoactive alkaloid biosynthetic genes and high mutation rate following tissue culture.</title>
        <authorList>
            <person name="Rajewski A."/>
            <person name="Carter-House D."/>
            <person name="Stajich J."/>
            <person name="Litt A."/>
        </authorList>
    </citation>
    <scope>NUCLEOTIDE SEQUENCE [LARGE SCALE GENOMIC DNA]</scope>
    <source>
        <strain evidence="1">AR-01</strain>
    </source>
</reference>
<accession>A0ABS8T5W8</accession>